<dbReference type="KEGG" id="mpg:Theba_1560"/>
<organism evidence="1 2">
    <name type="scientific">Mesotoga prima MesG1.Ag.4.2</name>
    <dbReference type="NCBI Taxonomy" id="660470"/>
    <lineage>
        <taxon>Bacteria</taxon>
        <taxon>Thermotogati</taxon>
        <taxon>Thermotogota</taxon>
        <taxon>Thermotogae</taxon>
        <taxon>Kosmotogales</taxon>
        <taxon>Kosmotogaceae</taxon>
        <taxon>Mesotoga</taxon>
    </lineage>
</organism>
<dbReference type="RefSeq" id="WP_014731141.1">
    <property type="nucleotide sequence ID" value="NC_017934.1"/>
</dbReference>
<evidence type="ECO:0008006" key="3">
    <source>
        <dbReference type="Google" id="ProtNLM"/>
    </source>
</evidence>
<protein>
    <recommendedName>
        <fullName evidence="3">Alpha/beta hydrolase</fullName>
    </recommendedName>
</protein>
<dbReference type="Proteomes" id="UP000002881">
    <property type="component" value="Chromosome"/>
</dbReference>
<reference evidence="1 2" key="1">
    <citation type="journal article" date="2012" name="Genome Biol. Evol.">
        <title>Genome Sequence of the Mesophilic Thermotogales Bacterium Mesotoga prima MesG1.Ag.4.2 Reveals the Largest Thermotogales Genome To Date.</title>
        <authorList>
            <person name="Zhaxybayeva O."/>
            <person name="Swithers K.S."/>
            <person name="Foght J."/>
            <person name="Green A.G."/>
            <person name="Bruce D."/>
            <person name="Detter C."/>
            <person name="Han S."/>
            <person name="Teshima H."/>
            <person name="Han J."/>
            <person name="Woyke T."/>
            <person name="Pitluck S."/>
            <person name="Nolan M."/>
            <person name="Ivanova N."/>
            <person name="Pati A."/>
            <person name="Land M.L."/>
            <person name="Dlutek M."/>
            <person name="Doolittle W.F."/>
            <person name="Noll K.M."/>
            <person name="Nesbo C.L."/>
        </authorList>
    </citation>
    <scope>NUCLEOTIDE SEQUENCE [LARGE SCALE GENOMIC DNA]</scope>
    <source>
        <strain evidence="2">mesG1.Ag.4.2</strain>
    </source>
</reference>
<sequence>MQLNPDFSYEKKKIEFSSGYIFKGKHYRCSIIKYPSFYRNKIRGTENVEIYNFSPRERAVGSIIILHGLGTVNIPFLFWMGSHLASAGLQASVMILPGNYTRTATGSTSGKDFFSPDLRRLIVFWEQAVVDTMTTIDLLQQEKLWWDNNCLFGYCLGGMISTIVNAIDQRINDMILMTVGGNIAKIIWQSPVLKSIRDSLRSGSGKEGYLNDEVKLNARFEEDARAVKLIKSAHELIESDLHPLFKIDPLAYARFNDRKKVTMIEALFDKTLPIETRKQLWEAFGRPKRYIVPVGHVSWFPFEYALGKFILKKLGIKEARRNLRLLESTKPTME</sequence>
<dbReference type="SUPFAM" id="SSF53474">
    <property type="entry name" value="alpha/beta-Hydrolases"/>
    <property type="match status" value="1"/>
</dbReference>
<accession>I2F5M9</accession>
<dbReference type="InterPro" id="IPR029058">
    <property type="entry name" value="AB_hydrolase_fold"/>
</dbReference>
<dbReference type="STRING" id="660470.Theba_1560"/>
<name>I2F5M9_9BACT</name>
<evidence type="ECO:0000313" key="1">
    <source>
        <dbReference type="EMBL" id="AFK07232.1"/>
    </source>
</evidence>
<evidence type="ECO:0000313" key="2">
    <source>
        <dbReference type="Proteomes" id="UP000002881"/>
    </source>
</evidence>
<dbReference type="EMBL" id="CP003532">
    <property type="protein sequence ID" value="AFK07232.1"/>
    <property type="molecule type" value="Genomic_DNA"/>
</dbReference>
<dbReference type="GeneID" id="87107358"/>
<proteinExistence type="predicted"/>
<dbReference type="AlphaFoldDB" id="I2F5M9"/>
<gene>
    <name evidence="1" type="ORF">Theba_1560</name>
</gene>
<dbReference type="HOGENOM" id="CLU_071528_0_0_0"/>
<dbReference type="eggNOG" id="COG1073">
    <property type="taxonomic scope" value="Bacteria"/>
</dbReference>
<keyword evidence="2" id="KW-1185">Reference proteome</keyword>
<dbReference type="Gene3D" id="3.40.50.1820">
    <property type="entry name" value="alpha/beta hydrolase"/>
    <property type="match status" value="1"/>
</dbReference>